<sequence length="58" mass="6642">MITITPLFGAAPSFRKTPLTYLLQVDDVRILLDRASGSPDWCPEDENLAESAYHWEQY</sequence>
<gene>
    <name evidence="1" type="ORF">EW026_g7834</name>
</gene>
<comment type="caution">
    <text evidence="1">The sequence shown here is derived from an EMBL/GenBank/DDBJ whole genome shotgun (WGS) entry which is preliminary data.</text>
</comment>
<dbReference type="AlphaFoldDB" id="A0A4S4K887"/>
<evidence type="ECO:0000313" key="2">
    <source>
        <dbReference type="Proteomes" id="UP000309038"/>
    </source>
</evidence>
<dbReference type="EMBL" id="SGPJ01000678">
    <property type="protein sequence ID" value="THG93387.1"/>
    <property type="molecule type" value="Genomic_DNA"/>
</dbReference>
<proteinExistence type="predicted"/>
<reference evidence="1 2" key="1">
    <citation type="submission" date="2019-02" db="EMBL/GenBank/DDBJ databases">
        <title>Genome sequencing of the rare red list fungi Phlebia centrifuga.</title>
        <authorList>
            <person name="Buettner E."/>
            <person name="Kellner H."/>
        </authorList>
    </citation>
    <scope>NUCLEOTIDE SEQUENCE [LARGE SCALE GENOMIC DNA]</scope>
    <source>
        <strain evidence="1 2">DSM 108282</strain>
    </source>
</reference>
<organism evidence="1 2">
    <name type="scientific">Hermanssonia centrifuga</name>
    <dbReference type="NCBI Taxonomy" id="98765"/>
    <lineage>
        <taxon>Eukaryota</taxon>
        <taxon>Fungi</taxon>
        <taxon>Dikarya</taxon>
        <taxon>Basidiomycota</taxon>
        <taxon>Agaricomycotina</taxon>
        <taxon>Agaricomycetes</taxon>
        <taxon>Polyporales</taxon>
        <taxon>Meruliaceae</taxon>
        <taxon>Hermanssonia</taxon>
    </lineage>
</organism>
<keyword evidence="2" id="KW-1185">Reference proteome</keyword>
<name>A0A4S4K887_9APHY</name>
<protein>
    <submittedName>
        <fullName evidence="1">Uncharacterized protein</fullName>
    </submittedName>
</protein>
<evidence type="ECO:0000313" key="1">
    <source>
        <dbReference type="EMBL" id="THG93387.1"/>
    </source>
</evidence>
<dbReference type="Proteomes" id="UP000309038">
    <property type="component" value="Unassembled WGS sequence"/>
</dbReference>
<accession>A0A4S4K887</accession>